<proteinExistence type="predicted"/>
<dbReference type="KEGG" id="uam:UABAM_00302"/>
<dbReference type="EMBL" id="AP019860">
    <property type="protein sequence ID" value="BBM81959.1"/>
    <property type="molecule type" value="Genomic_DNA"/>
</dbReference>
<evidence type="ECO:0000313" key="2">
    <source>
        <dbReference type="Proteomes" id="UP000326354"/>
    </source>
</evidence>
<sequence length="383" mass="44593">MKYVMPAFLQKFRCLEEGYCCHRWNISVSPKELETILANLKTIPQKDWPQGCGFETIQDDNGKITDVYTKTCENRCSFLVDKKCFLHANFGLEGKPIICQSYPFYALKTPNLSYINASMACPCTLQMLLEKNDFTLVNPARSVGNKFSLKADLQHVKTVQITEKVSTNWQGFYHIHKKLLRNYNDSAFLAHVWSFFTKTPQEYFTFEQIKDVCEQPYNTPEFSEQKHLYYTLLGWQLWYQENSGDDEVSPVISYFLDYLGISDIENIPPVATQKYFSLYREYFSQQEIVEVMENYFFILLFSSELYFTDNIAQALCYLSLAVSLATFCVVAQLGDSQQPIQRENVLDAIYVIEKFFFHSDYFADIDNLHVPPHILLPPKVENS</sequence>
<evidence type="ECO:0008006" key="3">
    <source>
        <dbReference type="Google" id="ProtNLM"/>
    </source>
</evidence>
<protein>
    <recommendedName>
        <fullName evidence="3">Lysine-N-methylase</fullName>
    </recommendedName>
</protein>
<organism evidence="1 2">
    <name type="scientific">Uabimicrobium amorphum</name>
    <dbReference type="NCBI Taxonomy" id="2596890"/>
    <lineage>
        <taxon>Bacteria</taxon>
        <taxon>Pseudomonadati</taxon>
        <taxon>Planctomycetota</taxon>
        <taxon>Candidatus Uabimicrobiia</taxon>
        <taxon>Candidatus Uabimicrobiales</taxon>
        <taxon>Candidatus Uabimicrobiaceae</taxon>
        <taxon>Candidatus Uabimicrobium</taxon>
    </lineage>
</organism>
<name>A0A5S9IHK7_UABAM</name>
<dbReference type="AlphaFoldDB" id="A0A5S9IHK7"/>
<gene>
    <name evidence="1" type="ORF">UABAM_00302</name>
</gene>
<accession>A0A5S9IHK7</accession>
<evidence type="ECO:0000313" key="1">
    <source>
        <dbReference type="EMBL" id="BBM81959.1"/>
    </source>
</evidence>
<dbReference type="Proteomes" id="UP000326354">
    <property type="component" value="Chromosome"/>
</dbReference>
<keyword evidence="2" id="KW-1185">Reference proteome</keyword>
<reference evidence="1 2" key="1">
    <citation type="submission" date="2019-08" db="EMBL/GenBank/DDBJ databases">
        <title>Complete genome sequence of Candidatus Uab amorphum.</title>
        <authorList>
            <person name="Shiratori T."/>
            <person name="Suzuki S."/>
            <person name="Kakizawa Y."/>
            <person name="Ishida K."/>
        </authorList>
    </citation>
    <scope>NUCLEOTIDE SEQUENCE [LARGE SCALE GENOMIC DNA]</scope>
    <source>
        <strain evidence="1 2">SRT547</strain>
    </source>
</reference>